<evidence type="ECO:0000313" key="11">
    <source>
        <dbReference type="Proteomes" id="UP000094455"/>
    </source>
</evidence>
<dbReference type="SUPFAM" id="SSF48150">
    <property type="entry name" value="DNA-glycosylase"/>
    <property type="match status" value="1"/>
</dbReference>
<comment type="similarity">
    <text evidence="1">Belongs to the Nth/MutY family.</text>
</comment>
<dbReference type="InterPro" id="IPR011257">
    <property type="entry name" value="DNA_glycosylase"/>
</dbReference>
<dbReference type="GO" id="GO:0005634">
    <property type="term" value="C:nucleus"/>
    <property type="evidence" value="ECO:0007669"/>
    <property type="project" value="TreeGrafter"/>
</dbReference>
<keyword evidence="5" id="KW-0234">DNA repair</keyword>
<gene>
    <name evidence="10" type="ORF">PICMEDRAFT_59206</name>
</gene>
<dbReference type="PANTHER" id="PTHR43286">
    <property type="entry name" value="ENDONUCLEASE III-LIKE PROTEIN 1"/>
    <property type="match status" value="1"/>
</dbReference>
<dbReference type="EMBL" id="KV454004">
    <property type="protein sequence ID" value="ODQ45527.1"/>
    <property type="molecule type" value="Genomic_DNA"/>
</dbReference>
<evidence type="ECO:0000256" key="4">
    <source>
        <dbReference type="ARBA" id="ARBA00022801"/>
    </source>
</evidence>
<dbReference type="GO" id="GO:0140078">
    <property type="term" value="F:class I DNA-(apurinic or apyrimidinic site) endonuclease activity"/>
    <property type="evidence" value="ECO:0007669"/>
    <property type="project" value="UniProtKB-EC"/>
</dbReference>
<protein>
    <recommendedName>
        <fullName evidence="2">DNA-(apurinic or apyrimidinic site) lyase</fullName>
        <ecNumber evidence="2">4.2.99.18</ecNumber>
    </recommendedName>
</protein>
<dbReference type="GO" id="GO:0006289">
    <property type="term" value="P:nucleotide-excision repair"/>
    <property type="evidence" value="ECO:0007669"/>
    <property type="project" value="TreeGrafter"/>
</dbReference>
<dbReference type="GO" id="GO:0000703">
    <property type="term" value="F:oxidized pyrimidine nucleobase lesion DNA N-glycosylase activity"/>
    <property type="evidence" value="ECO:0007669"/>
    <property type="project" value="TreeGrafter"/>
</dbReference>
<dbReference type="Proteomes" id="UP000094455">
    <property type="component" value="Unassembled WGS sequence"/>
</dbReference>
<keyword evidence="4" id="KW-0378">Hydrolase</keyword>
<evidence type="ECO:0000256" key="3">
    <source>
        <dbReference type="ARBA" id="ARBA00022763"/>
    </source>
</evidence>
<name>A0A1E3NHB8_9ASCO</name>
<dbReference type="RefSeq" id="XP_019016640.1">
    <property type="nucleotide sequence ID" value="XM_019163350.1"/>
</dbReference>
<dbReference type="CDD" id="cd00056">
    <property type="entry name" value="ENDO3c"/>
    <property type="match status" value="1"/>
</dbReference>
<reference evidence="10 11" key="1">
    <citation type="journal article" date="2016" name="Proc. Natl. Acad. Sci. U.S.A.">
        <title>Comparative genomics of biotechnologically important yeasts.</title>
        <authorList>
            <person name="Riley R."/>
            <person name="Haridas S."/>
            <person name="Wolfe K.H."/>
            <person name="Lopes M.R."/>
            <person name="Hittinger C.T."/>
            <person name="Goeker M."/>
            <person name="Salamov A.A."/>
            <person name="Wisecaver J.H."/>
            <person name="Long T.M."/>
            <person name="Calvey C.H."/>
            <person name="Aerts A.L."/>
            <person name="Barry K.W."/>
            <person name="Choi C."/>
            <person name="Clum A."/>
            <person name="Coughlan A.Y."/>
            <person name="Deshpande S."/>
            <person name="Douglass A.P."/>
            <person name="Hanson S.J."/>
            <person name="Klenk H.-P."/>
            <person name="LaButti K.M."/>
            <person name="Lapidus A."/>
            <person name="Lindquist E.A."/>
            <person name="Lipzen A.M."/>
            <person name="Meier-Kolthoff J.P."/>
            <person name="Ohm R.A."/>
            <person name="Otillar R.P."/>
            <person name="Pangilinan J.L."/>
            <person name="Peng Y."/>
            <person name="Rokas A."/>
            <person name="Rosa C.A."/>
            <person name="Scheuner C."/>
            <person name="Sibirny A.A."/>
            <person name="Slot J.C."/>
            <person name="Stielow J.B."/>
            <person name="Sun H."/>
            <person name="Kurtzman C.P."/>
            <person name="Blackwell M."/>
            <person name="Grigoriev I.V."/>
            <person name="Jeffries T.W."/>
        </authorList>
    </citation>
    <scope>NUCLEOTIDE SEQUENCE [LARGE SCALE GENOMIC DNA]</scope>
    <source>
        <strain evidence="10 11">NRRL Y-2026</strain>
    </source>
</reference>
<comment type="catalytic activity">
    <reaction evidence="8">
        <text>2'-deoxyribonucleotide-(2'-deoxyribose 5'-phosphate)-2'-deoxyribonucleotide-DNA = a 3'-end 2'-deoxyribonucleotide-(2,3-dehydro-2,3-deoxyribose 5'-phosphate)-DNA + a 5'-end 5'-phospho-2'-deoxyribonucleoside-DNA + H(+)</text>
        <dbReference type="Rhea" id="RHEA:66592"/>
        <dbReference type="Rhea" id="RHEA-COMP:13180"/>
        <dbReference type="Rhea" id="RHEA-COMP:16897"/>
        <dbReference type="Rhea" id="RHEA-COMP:17067"/>
        <dbReference type="ChEBI" id="CHEBI:15378"/>
        <dbReference type="ChEBI" id="CHEBI:136412"/>
        <dbReference type="ChEBI" id="CHEBI:157695"/>
        <dbReference type="ChEBI" id="CHEBI:167181"/>
        <dbReference type="EC" id="4.2.99.18"/>
    </reaction>
</comment>
<dbReference type="FunFam" id="1.10.340.30:FF:000001">
    <property type="entry name" value="Endonuclease III"/>
    <property type="match status" value="1"/>
</dbReference>
<dbReference type="PANTHER" id="PTHR43286:SF1">
    <property type="entry name" value="ENDONUCLEASE III-LIKE PROTEIN 1"/>
    <property type="match status" value="1"/>
</dbReference>
<proteinExistence type="inferred from homology"/>
<dbReference type="SMART" id="SM00478">
    <property type="entry name" value="ENDO3c"/>
    <property type="match status" value="1"/>
</dbReference>
<sequence length="378" mass="43459">MSRSRHFTRAATLRQTGSSVTIKHEDLGTFDSEIKKFDKERQNQPPTIARKKRNIKHIKLEYEDQDEEAAGAESVDISENFFPLYNKIKEMRELIVTPVDLIGCVKIPTLLKLITNHYKETGVIRHIEIAEISGLQDELKLIEKHGTDRFSRYQLLVTLLFSSQTKDEINFQVMQALHAHYLQKGYKEGLCIESINDTDEKELDKMIFQIGFHSRKALYLKETTASLQNGDIPDTIEALVKLKGIGYKMGHLILQGAWNKVVGISVDTHMVRLCNMFGWTPKNEKNPDNIRKILEQMLVNHKEMWNEINPVLVGFGQTVCTPVGRRCDLCLLSTIDKKNDVVCPAIDKKLLLRVQRGVEKDDRKIRGDIERLVEYKNS</sequence>
<dbReference type="Pfam" id="PF00730">
    <property type="entry name" value="HhH-GPD"/>
    <property type="match status" value="1"/>
</dbReference>
<evidence type="ECO:0000256" key="1">
    <source>
        <dbReference type="ARBA" id="ARBA00008343"/>
    </source>
</evidence>
<dbReference type="EC" id="4.2.99.18" evidence="2"/>
<keyword evidence="3" id="KW-0227">DNA damage</keyword>
<evidence type="ECO:0000256" key="5">
    <source>
        <dbReference type="ARBA" id="ARBA00023204"/>
    </source>
</evidence>
<keyword evidence="11" id="KW-1185">Reference proteome</keyword>
<evidence type="ECO:0000259" key="9">
    <source>
        <dbReference type="SMART" id="SM00478"/>
    </source>
</evidence>
<organism evidence="10 11">
    <name type="scientific">Pichia membranifaciens NRRL Y-2026</name>
    <dbReference type="NCBI Taxonomy" id="763406"/>
    <lineage>
        <taxon>Eukaryota</taxon>
        <taxon>Fungi</taxon>
        <taxon>Dikarya</taxon>
        <taxon>Ascomycota</taxon>
        <taxon>Saccharomycotina</taxon>
        <taxon>Pichiomycetes</taxon>
        <taxon>Pichiales</taxon>
        <taxon>Pichiaceae</taxon>
        <taxon>Pichia</taxon>
    </lineage>
</organism>
<dbReference type="STRING" id="763406.A0A1E3NHB8"/>
<dbReference type="Gene3D" id="1.10.1670.10">
    <property type="entry name" value="Helix-hairpin-Helix base-excision DNA repair enzymes (C-terminal)"/>
    <property type="match status" value="1"/>
</dbReference>
<evidence type="ECO:0000256" key="7">
    <source>
        <dbReference type="ARBA" id="ARBA00023295"/>
    </source>
</evidence>
<feature type="domain" description="HhH-GPD" evidence="9">
    <location>
        <begin position="161"/>
        <end position="318"/>
    </location>
</feature>
<dbReference type="InterPro" id="IPR003265">
    <property type="entry name" value="HhH-GPD_domain"/>
</dbReference>
<dbReference type="GO" id="GO:0006285">
    <property type="term" value="P:base-excision repair, AP site formation"/>
    <property type="evidence" value="ECO:0007669"/>
    <property type="project" value="TreeGrafter"/>
</dbReference>
<dbReference type="Gene3D" id="1.10.340.30">
    <property type="entry name" value="Hypothetical protein, domain 2"/>
    <property type="match status" value="1"/>
</dbReference>
<evidence type="ECO:0000256" key="8">
    <source>
        <dbReference type="ARBA" id="ARBA00044632"/>
    </source>
</evidence>
<dbReference type="OrthoDB" id="2099276at2759"/>
<dbReference type="InterPro" id="IPR023170">
    <property type="entry name" value="HhH_base_excis_C"/>
</dbReference>
<evidence type="ECO:0000313" key="10">
    <source>
        <dbReference type="EMBL" id="ODQ45527.1"/>
    </source>
</evidence>
<dbReference type="GeneID" id="30180037"/>
<evidence type="ECO:0000256" key="2">
    <source>
        <dbReference type="ARBA" id="ARBA00012720"/>
    </source>
</evidence>
<accession>A0A1E3NHB8</accession>
<keyword evidence="7" id="KW-0326">Glycosidase</keyword>
<keyword evidence="6" id="KW-0456">Lyase</keyword>
<dbReference type="AlphaFoldDB" id="A0A1E3NHB8"/>
<evidence type="ECO:0000256" key="6">
    <source>
        <dbReference type="ARBA" id="ARBA00023239"/>
    </source>
</evidence>